<reference evidence="2" key="1">
    <citation type="submission" date="2009-07" db="EMBL/GenBank/DDBJ databases">
        <authorList>
            <person name="Weinstock G."/>
            <person name="Sodergren E."/>
            <person name="Clifton S."/>
            <person name="Fulton L."/>
            <person name="Fulton B."/>
            <person name="Courtney L."/>
            <person name="Fronick C."/>
            <person name="Harrison M."/>
            <person name="Strong C."/>
            <person name="Farmer C."/>
            <person name="Delahaunty K."/>
            <person name="Markovic C."/>
            <person name="Hall O."/>
            <person name="Minx P."/>
            <person name="Tomlinson C."/>
            <person name="Mitreva M."/>
            <person name="Nelson J."/>
            <person name="Hou S."/>
            <person name="Wollam A."/>
            <person name="Pepin K.H."/>
            <person name="Johnson M."/>
            <person name="Bhonagiri V."/>
            <person name="Nash W.E."/>
            <person name="Warren W."/>
            <person name="Chinwalla A."/>
            <person name="Mardis E.R."/>
            <person name="Wilson R.K."/>
        </authorList>
    </citation>
    <scope>NUCLEOTIDE SEQUENCE [LARGE SCALE GENOMIC DNA]</scope>
    <source>
        <strain evidence="2">ATCC 29256</strain>
    </source>
</reference>
<evidence type="ECO:0000313" key="3">
    <source>
        <dbReference type="Proteomes" id="UP000005365"/>
    </source>
</evidence>
<keyword evidence="3" id="KW-1185">Reference proteome</keyword>
<dbReference type="AlphaFoldDB" id="C6M7L6"/>
<feature type="compositionally biased region" description="Polar residues" evidence="1">
    <location>
        <begin position="1"/>
        <end position="30"/>
    </location>
</feature>
<accession>C6M7L6</accession>
<comment type="caution">
    <text evidence="2">The sequence shown here is derived from an EMBL/GenBank/DDBJ whole genome shotgun (WGS) entry which is preliminary data.</text>
</comment>
<dbReference type="EMBL" id="ACKO02000016">
    <property type="protein sequence ID" value="EET43764.1"/>
    <property type="molecule type" value="Genomic_DNA"/>
</dbReference>
<proteinExistence type="predicted"/>
<sequence>MPPAVQTPQRSSENTVSTQLNPFQTTSSLLSLAPNVYNPPHHT</sequence>
<gene>
    <name evidence="2" type="ORF">NEISICOT_02525</name>
</gene>
<organism evidence="2 3">
    <name type="scientific">Neisseria sicca ATCC 29256</name>
    <dbReference type="NCBI Taxonomy" id="547045"/>
    <lineage>
        <taxon>Bacteria</taxon>
        <taxon>Pseudomonadati</taxon>
        <taxon>Pseudomonadota</taxon>
        <taxon>Betaproteobacteria</taxon>
        <taxon>Neisseriales</taxon>
        <taxon>Neisseriaceae</taxon>
        <taxon>Neisseria</taxon>
    </lineage>
</organism>
<evidence type="ECO:0000256" key="1">
    <source>
        <dbReference type="SAM" id="MobiDB-lite"/>
    </source>
</evidence>
<dbReference type="Proteomes" id="UP000005365">
    <property type="component" value="Unassembled WGS sequence"/>
</dbReference>
<protein>
    <submittedName>
        <fullName evidence="2">Uncharacterized protein</fullName>
    </submittedName>
</protein>
<name>C6M7L6_NEISI</name>
<feature type="region of interest" description="Disordered" evidence="1">
    <location>
        <begin position="1"/>
        <end position="43"/>
    </location>
</feature>
<evidence type="ECO:0000313" key="2">
    <source>
        <dbReference type="EMBL" id="EET43764.1"/>
    </source>
</evidence>